<feature type="region of interest" description="Disordered" evidence="1">
    <location>
        <begin position="18"/>
        <end position="50"/>
    </location>
</feature>
<dbReference type="AlphaFoldDB" id="Q4S1G2"/>
<comment type="caution">
    <text evidence="2">The sequence shown here is derived from an EMBL/GenBank/DDBJ whole genome shotgun (WGS) entry which is preliminary data.</text>
</comment>
<reference evidence="2" key="2">
    <citation type="submission" date="2004-02" db="EMBL/GenBank/DDBJ databases">
        <authorList>
            <consortium name="Genoscope"/>
            <consortium name="Whitehead Institute Centre for Genome Research"/>
        </authorList>
    </citation>
    <scope>NUCLEOTIDE SEQUENCE</scope>
</reference>
<name>Q4S1G2_TETNG</name>
<evidence type="ECO:0000313" key="2">
    <source>
        <dbReference type="EMBL" id="CAG05520.1"/>
    </source>
</evidence>
<protein>
    <submittedName>
        <fullName evidence="2">(spotted green pufferfish) hypothetical protein</fullName>
    </submittedName>
</protein>
<reference evidence="2" key="1">
    <citation type="journal article" date="2004" name="Nature">
        <title>Genome duplication in the teleost fish Tetraodon nigroviridis reveals the early vertebrate proto-karyotype.</title>
        <authorList>
            <person name="Jaillon O."/>
            <person name="Aury J.-M."/>
            <person name="Brunet F."/>
            <person name="Petit J.-L."/>
            <person name="Stange-Thomann N."/>
            <person name="Mauceli E."/>
            <person name="Bouneau L."/>
            <person name="Fischer C."/>
            <person name="Ozouf-Costaz C."/>
            <person name="Bernot A."/>
            <person name="Nicaud S."/>
            <person name="Jaffe D."/>
            <person name="Fisher S."/>
            <person name="Lutfalla G."/>
            <person name="Dossat C."/>
            <person name="Segurens B."/>
            <person name="Dasilva C."/>
            <person name="Salanoubat M."/>
            <person name="Levy M."/>
            <person name="Boudet N."/>
            <person name="Castellano S."/>
            <person name="Anthouard V."/>
            <person name="Jubin C."/>
            <person name="Castelli V."/>
            <person name="Katinka M."/>
            <person name="Vacherie B."/>
            <person name="Biemont C."/>
            <person name="Skalli Z."/>
            <person name="Cattolico L."/>
            <person name="Poulain J."/>
            <person name="De Berardinis V."/>
            <person name="Cruaud C."/>
            <person name="Duprat S."/>
            <person name="Brottier P."/>
            <person name="Coutanceau J.-P."/>
            <person name="Gouzy J."/>
            <person name="Parra G."/>
            <person name="Lardier G."/>
            <person name="Chapple C."/>
            <person name="McKernan K.J."/>
            <person name="McEwan P."/>
            <person name="Bosak S."/>
            <person name="Kellis M."/>
            <person name="Volff J.-N."/>
            <person name="Guigo R."/>
            <person name="Zody M.C."/>
            <person name="Mesirov J."/>
            <person name="Lindblad-Toh K."/>
            <person name="Birren B."/>
            <person name="Nusbaum C."/>
            <person name="Kahn D."/>
            <person name="Robinson-Rechavi M."/>
            <person name="Laudet V."/>
            <person name="Schachter V."/>
            <person name="Quetier F."/>
            <person name="Saurin W."/>
            <person name="Scarpelli C."/>
            <person name="Wincker P."/>
            <person name="Lander E.S."/>
            <person name="Weissenbach J."/>
            <person name="Roest Crollius H."/>
        </authorList>
    </citation>
    <scope>NUCLEOTIDE SEQUENCE [LARGE SCALE GENOMIC DNA]</scope>
</reference>
<evidence type="ECO:0000256" key="1">
    <source>
        <dbReference type="SAM" id="MobiDB-lite"/>
    </source>
</evidence>
<accession>Q4S1G2</accession>
<organism evidence="2">
    <name type="scientific">Tetraodon nigroviridis</name>
    <name type="common">Spotted green pufferfish</name>
    <name type="synonym">Chelonodon nigroviridis</name>
    <dbReference type="NCBI Taxonomy" id="99883"/>
    <lineage>
        <taxon>Eukaryota</taxon>
        <taxon>Metazoa</taxon>
        <taxon>Chordata</taxon>
        <taxon>Craniata</taxon>
        <taxon>Vertebrata</taxon>
        <taxon>Euteleostomi</taxon>
        <taxon>Actinopterygii</taxon>
        <taxon>Neopterygii</taxon>
        <taxon>Teleostei</taxon>
        <taxon>Neoteleostei</taxon>
        <taxon>Acanthomorphata</taxon>
        <taxon>Eupercaria</taxon>
        <taxon>Tetraodontiformes</taxon>
        <taxon>Tetradontoidea</taxon>
        <taxon>Tetraodontidae</taxon>
        <taxon>Tetraodon</taxon>
    </lineage>
</organism>
<dbReference type="OrthoDB" id="10512364at2759"/>
<proteinExistence type="predicted"/>
<gene>
    <name evidence="2" type="ORF">GSTENG00025573001</name>
</gene>
<dbReference type="EMBL" id="CAAE01014769">
    <property type="protein sequence ID" value="CAG05520.1"/>
    <property type="molecule type" value="Genomic_DNA"/>
</dbReference>
<dbReference type="KEGG" id="tng:GSTEN00025573G001"/>
<sequence>MSTAASDGVFLSALQPNSSVTTYGLPSNLRLGNGGSASDEASRAQRVQQQVQMRLAEKSTLPRQNGSAAHYAMSGTRDARLSPRLAARPNFGVFA</sequence>